<comment type="caution">
    <text evidence="1">The sequence shown here is derived from an EMBL/GenBank/DDBJ whole genome shotgun (WGS) entry which is preliminary data.</text>
</comment>
<evidence type="ECO:0000313" key="1">
    <source>
        <dbReference type="EMBL" id="MSV24019.1"/>
    </source>
</evidence>
<organism evidence="1 2">
    <name type="scientific">Selenomonas montiformis</name>
    <dbReference type="NCBI Taxonomy" id="2652285"/>
    <lineage>
        <taxon>Bacteria</taxon>
        <taxon>Bacillati</taxon>
        <taxon>Bacillota</taxon>
        <taxon>Negativicutes</taxon>
        <taxon>Selenomonadales</taxon>
        <taxon>Selenomonadaceae</taxon>
        <taxon>Selenomonas</taxon>
    </lineage>
</organism>
<evidence type="ECO:0000313" key="2">
    <source>
        <dbReference type="Proteomes" id="UP000430222"/>
    </source>
</evidence>
<name>A0A6I2UUR0_9FIRM</name>
<protein>
    <recommendedName>
        <fullName evidence="3">Cyclic nucleotide-binding domain-containing protein</fullName>
    </recommendedName>
</protein>
<dbReference type="AlphaFoldDB" id="A0A6I2UUR0"/>
<sequence>MDKITIKKGQVLHQSGDAVRTLEILLAGTLILEDCDDIEIPLSSGSIIGASYQPEETYTFDYTAGSDATLLVLDYQSDEDILEAVTNTPAIAPVIAATSMKNAAAMLAALSSSSEAAEALCRELAYQYREYTFMCVKLHQAPERFAFVEALSAPEASGLSSSWEASLCHSCCDQQEALKQGFYPLDLNFCMGTVMQASSLERKIRHELEGYAAFIEQTKTAASSFTDAYYQVKARLDTQLRGTAEERPAIQNALDMILAFSGVARETADAFRKDVRTYTATKDRLAKSDEMRQLRRRIADNFYQIYEAAFFKSMETENVPIEVRMFFLFGFVDEELAGRSNTELLYRTAVSWQEDSEGRILSIYDWLTKIFNGAAVPSKNEFDNDWNEYLREEQRSGALSSEQAETLQSDTRAMVRFEIQNMFRMANRTTHGRLASFVPIFHAQDVIRPLDQCLADPARVRDAFQRVIDIDYSCFYRPALTAFSEFKIPHFVYHTEVLPYIILLPNFGSRGLMWQEIEGARRSTPAHMMLSVFHSEDLYETAIRMCAMFRWEMCRRIQGVRYADISEPSLTSEYTNYLQFYRRNSYLSSDVKDRIKLSLQKARNDYKKVFMADYEKYIQNEACGLSKLTKAAREILFRYCTFSKKIREERAASPQYRQLMDRWSIAQNTKIHNVDLIMRKIQRINPENIPAEVEEEASFLSR</sequence>
<evidence type="ECO:0008006" key="3">
    <source>
        <dbReference type="Google" id="ProtNLM"/>
    </source>
</evidence>
<dbReference type="InterPro" id="IPR018490">
    <property type="entry name" value="cNMP-bd_dom_sf"/>
</dbReference>
<dbReference type="RefSeq" id="WP_154619754.1">
    <property type="nucleotide sequence ID" value="NZ_CBCTNG010000001.1"/>
</dbReference>
<dbReference type="EMBL" id="VUNL01000002">
    <property type="protein sequence ID" value="MSV24019.1"/>
    <property type="molecule type" value="Genomic_DNA"/>
</dbReference>
<reference evidence="1 2" key="1">
    <citation type="submission" date="2019-08" db="EMBL/GenBank/DDBJ databases">
        <title>In-depth cultivation of the pig gut microbiome towards novel bacterial diversity and tailored functional studies.</title>
        <authorList>
            <person name="Wylensek D."/>
            <person name="Hitch T.C.A."/>
            <person name="Clavel T."/>
        </authorList>
    </citation>
    <scope>NUCLEOTIDE SEQUENCE [LARGE SCALE GENOMIC DNA]</scope>
    <source>
        <strain evidence="2">WCA-380-WT-3B3</strain>
    </source>
</reference>
<proteinExistence type="predicted"/>
<dbReference type="Proteomes" id="UP000430222">
    <property type="component" value="Unassembled WGS sequence"/>
</dbReference>
<gene>
    <name evidence="1" type="ORF">FYJ78_02220</name>
</gene>
<accession>A0A6I2UUR0</accession>
<dbReference type="SUPFAM" id="SSF51206">
    <property type="entry name" value="cAMP-binding domain-like"/>
    <property type="match status" value="1"/>
</dbReference>
<keyword evidence="2" id="KW-1185">Reference proteome</keyword>